<comment type="caution">
    <text evidence="7">The sequence shown here is derived from an EMBL/GenBank/DDBJ whole genome shotgun (WGS) entry which is preliminary data.</text>
</comment>
<dbReference type="GO" id="GO:0046983">
    <property type="term" value="F:protein dimerization activity"/>
    <property type="evidence" value="ECO:0007669"/>
    <property type="project" value="InterPro"/>
</dbReference>
<dbReference type="Pfam" id="PF13656">
    <property type="entry name" value="RNA_pol_L_2"/>
    <property type="match status" value="1"/>
</dbReference>
<evidence type="ECO:0000256" key="3">
    <source>
        <dbReference type="ARBA" id="ARBA00023163"/>
    </source>
</evidence>
<dbReference type="GO" id="GO:0005665">
    <property type="term" value="C:RNA polymerase II, core complex"/>
    <property type="evidence" value="ECO:0007669"/>
    <property type="project" value="InterPro"/>
</dbReference>
<evidence type="ECO:0000256" key="1">
    <source>
        <dbReference type="ARBA" id="ARBA00004123"/>
    </source>
</evidence>
<dbReference type="PANTHER" id="PTHR13946">
    <property type="entry name" value="DNA-DIRECTED RNA POLYMERASE I,II,III"/>
    <property type="match status" value="1"/>
</dbReference>
<evidence type="ECO:0000313" key="8">
    <source>
        <dbReference type="Proteomes" id="UP001515480"/>
    </source>
</evidence>
<dbReference type="EMBL" id="JBGBPQ010000008">
    <property type="protein sequence ID" value="KAL1520438.1"/>
    <property type="molecule type" value="Genomic_DNA"/>
</dbReference>
<dbReference type="PROSITE" id="PS01154">
    <property type="entry name" value="RNA_POL_L_13KD"/>
    <property type="match status" value="1"/>
</dbReference>
<dbReference type="InterPro" id="IPR008193">
    <property type="entry name" value="RNA_pol_Rpb11_13-16kDa_CS"/>
</dbReference>
<feature type="domain" description="DNA-directed RNA polymerase RBP11-like dimerisation" evidence="6">
    <location>
        <begin position="33"/>
        <end position="106"/>
    </location>
</feature>
<comment type="similarity">
    <text evidence="5">Belongs to the archaeal Rpo11/eukaryotic RPB11/RPC19 RNA polymerase subunit family.</text>
</comment>
<dbReference type="Proteomes" id="UP001515480">
    <property type="component" value="Unassembled WGS sequence"/>
</dbReference>
<evidence type="ECO:0000313" key="7">
    <source>
        <dbReference type="EMBL" id="KAL1520438.1"/>
    </source>
</evidence>
<keyword evidence="8" id="KW-1185">Reference proteome</keyword>
<dbReference type="InterPro" id="IPR009025">
    <property type="entry name" value="RBP11-like_dimer"/>
</dbReference>
<evidence type="ECO:0000256" key="4">
    <source>
        <dbReference type="ARBA" id="ARBA00023242"/>
    </source>
</evidence>
<gene>
    <name evidence="7" type="ORF">AB1Y20_022020</name>
</gene>
<dbReference type="GO" id="GO:0003899">
    <property type="term" value="F:DNA-directed RNA polymerase activity"/>
    <property type="evidence" value="ECO:0007669"/>
    <property type="project" value="InterPro"/>
</dbReference>
<sequence length="127" mass="14380">MNKPDDFECWRLPDDDSVPKVSMIKDQKVANAVALVIEREDHTLGNMLRMQLLEDDEVIFSGYRVPHPLEPAIQLKVQTRSEQVTPVQAVQAGVQALIGELDVLRDRFDSSLAQKRREFAAPPRGFP</sequence>
<dbReference type="CDD" id="cd06926">
    <property type="entry name" value="RNAP_II_RPB11"/>
    <property type="match status" value="1"/>
</dbReference>
<evidence type="ECO:0000256" key="2">
    <source>
        <dbReference type="ARBA" id="ARBA00022478"/>
    </source>
</evidence>
<protein>
    <recommendedName>
        <fullName evidence="6">DNA-directed RNA polymerase RBP11-like dimerisation domain-containing protein</fullName>
    </recommendedName>
</protein>
<comment type="subcellular location">
    <subcellularLocation>
        <location evidence="1">Nucleus</location>
    </subcellularLocation>
</comment>
<dbReference type="GO" id="GO:0003677">
    <property type="term" value="F:DNA binding"/>
    <property type="evidence" value="ECO:0007669"/>
    <property type="project" value="InterPro"/>
</dbReference>
<dbReference type="Gene3D" id="3.30.1360.10">
    <property type="entry name" value="RNA polymerase, RBP11-like subunit"/>
    <property type="match status" value="1"/>
</dbReference>
<evidence type="ECO:0000256" key="5">
    <source>
        <dbReference type="ARBA" id="ARBA00025751"/>
    </source>
</evidence>
<dbReference type="AlphaFoldDB" id="A0AB34JHL0"/>
<keyword evidence="4" id="KW-0539">Nucleus</keyword>
<dbReference type="PANTHER" id="PTHR13946:SF16">
    <property type="entry name" value="DNA-DIRECTED RNA POLYMERASE II SUBUNIT RPB11"/>
    <property type="match status" value="1"/>
</dbReference>
<dbReference type="GO" id="GO:0006366">
    <property type="term" value="P:transcription by RNA polymerase II"/>
    <property type="evidence" value="ECO:0007669"/>
    <property type="project" value="InterPro"/>
</dbReference>
<dbReference type="InterPro" id="IPR022905">
    <property type="entry name" value="Rpo11-like"/>
</dbReference>
<dbReference type="HAMAP" id="MF_00261">
    <property type="entry name" value="RNApol_arch_Rpo11"/>
    <property type="match status" value="1"/>
</dbReference>
<dbReference type="SUPFAM" id="SSF55257">
    <property type="entry name" value="RBP11-like subunits of RNA polymerase"/>
    <property type="match status" value="1"/>
</dbReference>
<dbReference type="InterPro" id="IPR037685">
    <property type="entry name" value="RBP11"/>
</dbReference>
<accession>A0AB34JHL0</accession>
<organism evidence="7 8">
    <name type="scientific">Prymnesium parvum</name>
    <name type="common">Toxic golden alga</name>
    <dbReference type="NCBI Taxonomy" id="97485"/>
    <lineage>
        <taxon>Eukaryota</taxon>
        <taxon>Haptista</taxon>
        <taxon>Haptophyta</taxon>
        <taxon>Prymnesiophyceae</taxon>
        <taxon>Prymnesiales</taxon>
        <taxon>Prymnesiaceae</taxon>
        <taxon>Prymnesium</taxon>
    </lineage>
</organism>
<evidence type="ECO:0000259" key="6">
    <source>
        <dbReference type="Pfam" id="PF13656"/>
    </source>
</evidence>
<keyword evidence="3" id="KW-0804">Transcription</keyword>
<dbReference type="InterPro" id="IPR036603">
    <property type="entry name" value="RBP11-like"/>
</dbReference>
<proteinExistence type="inferred from homology"/>
<name>A0AB34JHL0_PRYPA</name>
<reference evidence="7 8" key="1">
    <citation type="journal article" date="2024" name="Science">
        <title>Giant polyketide synthase enzymes in the biosynthesis of giant marine polyether toxins.</title>
        <authorList>
            <person name="Fallon T.R."/>
            <person name="Shende V.V."/>
            <person name="Wierzbicki I.H."/>
            <person name="Pendleton A.L."/>
            <person name="Watervoot N.F."/>
            <person name="Auber R.P."/>
            <person name="Gonzalez D.J."/>
            <person name="Wisecaver J.H."/>
            <person name="Moore B.S."/>
        </authorList>
    </citation>
    <scope>NUCLEOTIDE SEQUENCE [LARGE SCALE GENOMIC DNA]</scope>
    <source>
        <strain evidence="7 8">12B1</strain>
    </source>
</reference>
<keyword evidence="2" id="KW-0240">DNA-directed RNA polymerase</keyword>